<dbReference type="EMBL" id="CAKOFQ010006882">
    <property type="protein sequence ID" value="CAH1979581.1"/>
    <property type="molecule type" value="Genomic_DNA"/>
</dbReference>
<feature type="binding site" evidence="5">
    <location>
        <position position="187"/>
    </location>
    <ligand>
        <name>Fe cation</name>
        <dbReference type="ChEBI" id="CHEBI:24875"/>
        <label>1</label>
    </ligand>
</feature>
<feature type="binding site" evidence="5">
    <location>
        <position position="145"/>
    </location>
    <ligand>
        <name>Fe cation</name>
        <dbReference type="ChEBI" id="CHEBI:24875"/>
        <label>1</label>
    </ligand>
</feature>
<keyword evidence="4 5" id="KW-0408">Iron</keyword>
<dbReference type="EC" id="1.16.3.1" evidence="6"/>
<keyword evidence="2 6" id="KW-0409">Iron storage</keyword>
<gene>
    <name evidence="8" type="ORF">ACAOBT_LOCUS13519</name>
</gene>
<keyword evidence="9" id="KW-1185">Reference proteome</keyword>
<feature type="binding site" evidence="5">
    <location>
        <position position="142"/>
    </location>
    <ligand>
        <name>Fe cation</name>
        <dbReference type="ChEBI" id="CHEBI:24875"/>
        <label>2</label>
    </ligand>
</feature>
<comment type="caution">
    <text evidence="8">The sequence shown here is derived from an EMBL/GenBank/DDBJ whole genome shotgun (WGS) entry which is preliminary data.</text>
</comment>
<feature type="domain" description="Ferritin-like diiron" evidence="7">
    <location>
        <begin position="90"/>
        <end position="239"/>
    </location>
</feature>
<dbReference type="GO" id="GO:0008198">
    <property type="term" value="F:ferrous iron binding"/>
    <property type="evidence" value="ECO:0007669"/>
    <property type="project" value="TreeGrafter"/>
</dbReference>
<dbReference type="InterPro" id="IPR008331">
    <property type="entry name" value="Ferritin_DPS_dom"/>
</dbReference>
<evidence type="ECO:0000256" key="4">
    <source>
        <dbReference type="ARBA" id="ARBA00023004"/>
    </source>
</evidence>
<dbReference type="OrthoDB" id="186462at2759"/>
<dbReference type="CDD" id="cd01056">
    <property type="entry name" value="Euk_Ferritin"/>
    <property type="match status" value="1"/>
</dbReference>
<dbReference type="PANTHER" id="PTHR11431">
    <property type="entry name" value="FERRITIN"/>
    <property type="match status" value="1"/>
</dbReference>
<dbReference type="PROSITE" id="PS50905">
    <property type="entry name" value="FERRITIN_LIKE"/>
    <property type="match status" value="1"/>
</dbReference>
<dbReference type="Pfam" id="PF00210">
    <property type="entry name" value="Ferritin"/>
    <property type="match status" value="1"/>
</dbReference>
<dbReference type="InterPro" id="IPR009040">
    <property type="entry name" value="Ferritin-like_diiron"/>
</dbReference>
<keyword evidence="3 5" id="KW-0479">Metal-binding</keyword>
<dbReference type="Gene3D" id="1.20.1260.10">
    <property type="match status" value="1"/>
</dbReference>
<dbReference type="SUPFAM" id="SSF47240">
    <property type="entry name" value="Ferritin-like"/>
    <property type="match status" value="1"/>
</dbReference>
<name>A0A9P0KP78_ACAOB</name>
<dbReference type="GO" id="GO:0004322">
    <property type="term" value="F:ferroxidase activity"/>
    <property type="evidence" value="ECO:0007669"/>
    <property type="project" value="UniProtKB-EC"/>
</dbReference>
<evidence type="ECO:0000313" key="8">
    <source>
        <dbReference type="EMBL" id="CAH1979581.1"/>
    </source>
</evidence>
<evidence type="ECO:0000256" key="3">
    <source>
        <dbReference type="ARBA" id="ARBA00022723"/>
    </source>
</evidence>
<proteinExistence type="inferred from homology"/>
<dbReference type="GO" id="GO:0006879">
    <property type="term" value="P:intracellular iron ion homeostasis"/>
    <property type="evidence" value="ECO:0007669"/>
    <property type="project" value="UniProtKB-KW"/>
</dbReference>
<feature type="binding site" evidence="5">
    <location>
        <position position="221"/>
    </location>
    <ligand>
        <name>Fe cation</name>
        <dbReference type="ChEBI" id="CHEBI:24875"/>
        <label>1</label>
    </ligand>
</feature>
<dbReference type="GO" id="GO:0005737">
    <property type="term" value="C:cytoplasm"/>
    <property type="evidence" value="ECO:0007669"/>
    <property type="project" value="TreeGrafter"/>
</dbReference>
<comment type="similarity">
    <text evidence="1 6">Belongs to the ferritin family.</text>
</comment>
<dbReference type="GO" id="GO:0008199">
    <property type="term" value="F:ferric iron binding"/>
    <property type="evidence" value="ECO:0007669"/>
    <property type="project" value="InterPro"/>
</dbReference>
<feature type="binding site" evidence="5">
    <location>
        <position position="107"/>
    </location>
    <ligand>
        <name>Fe cation</name>
        <dbReference type="ChEBI" id="CHEBI:24875"/>
        <label>1</label>
    </ligand>
</feature>
<evidence type="ECO:0000313" key="9">
    <source>
        <dbReference type="Proteomes" id="UP001152888"/>
    </source>
</evidence>
<reference evidence="8" key="1">
    <citation type="submission" date="2022-03" db="EMBL/GenBank/DDBJ databases">
        <authorList>
            <person name="Sayadi A."/>
        </authorList>
    </citation>
    <scope>NUCLEOTIDE SEQUENCE</scope>
</reference>
<comment type="catalytic activity">
    <reaction evidence="6">
        <text>4 Fe(2+) + O2 + 4 H(+) = 4 Fe(3+) + 2 H2O</text>
        <dbReference type="Rhea" id="RHEA:11148"/>
        <dbReference type="ChEBI" id="CHEBI:15377"/>
        <dbReference type="ChEBI" id="CHEBI:15378"/>
        <dbReference type="ChEBI" id="CHEBI:15379"/>
        <dbReference type="ChEBI" id="CHEBI:29033"/>
        <dbReference type="ChEBI" id="CHEBI:29034"/>
        <dbReference type="EC" id="1.16.3.1"/>
    </reaction>
</comment>
<dbReference type="InterPro" id="IPR009078">
    <property type="entry name" value="Ferritin-like_SF"/>
</dbReference>
<dbReference type="PANTHER" id="PTHR11431:SF75">
    <property type="entry name" value="FERRITIN"/>
    <property type="match status" value="1"/>
</dbReference>
<evidence type="ECO:0000259" key="7">
    <source>
        <dbReference type="PROSITE" id="PS50905"/>
    </source>
</evidence>
<dbReference type="InterPro" id="IPR012347">
    <property type="entry name" value="Ferritin-like"/>
</dbReference>
<sequence length="290" mass="33502">MYHIIFGQLINSVCAKKGRVLVSNQIKKYLSLDRPNYSQKLVKHLFLPQSADIQKKCYNYAKKLLSTNRLNHQREGKSSKVHGGDAPGRHQFPKEVEDACNGQAMDEFSAAFTYLSMSCYFGRSHVALPGCQGYFMDMFEEELKHAVIFTNYILLRGGQVKLCCVQVSEEHDWMSVKNAFNAALDLEKSVKEKLMVVYQKAEKHHDLQLVDMISTQFMEEQVQFSWFLKLFNESIKQLARLVTKAQMTDTKVGEHLFDQMMHSTFVKKSNMMYKKSIEGDPEAKDINKRQ</sequence>
<keyword evidence="6" id="KW-0560">Oxidoreductase</keyword>
<accession>A0A9P0KP78</accession>
<evidence type="ECO:0000256" key="6">
    <source>
        <dbReference type="RuleBase" id="RU361145"/>
    </source>
</evidence>
<evidence type="ECO:0000256" key="1">
    <source>
        <dbReference type="ARBA" id="ARBA00007513"/>
    </source>
</evidence>
<protein>
    <recommendedName>
        <fullName evidence="6">Ferritin</fullName>
        <ecNumber evidence="6">1.16.3.1</ecNumber>
    </recommendedName>
</protein>
<evidence type="ECO:0000256" key="5">
    <source>
        <dbReference type="PIRSR" id="PIRSR601519-1"/>
    </source>
</evidence>
<dbReference type="Proteomes" id="UP001152888">
    <property type="component" value="Unassembled WGS sequence"/>
</dbReference>
<dbReference type="InterPro" id="IPR001519">
    <property type="entry name" value="Ferritin"/>
</dbReference>
<dbReference type="AlphaFoldDB" id="A0A9P0KP78"/>
<organism evidence="8 9">
    <name type="scientific">Acanthoscelides obtectus</name>
    <name type="common">Bean weevil</name>
    <name type="synonym">Bruchus obtectus</name>
    <dbReference type="NCBI Taxonomy" id="200917"/>
    <lineage>
        <taxon>Eukaryota</taxon>
        <taxon>Metazoa</taxon>
        <taxon>Ecdysozoa</taxon>
        <taxon>Arthropoda</taxon>
        <taxon>Hexapoda</taxon>
        <taxon>Insecta</taxon>
        <taxon>Pterygota</taxon>
        <taxon>Neoptera</taxon>
        <taxon>Endopterygota</taxon>
        <taxon>Coleoptera</taxon>
        <taxon>Polyphaga</taxon>
        <taxon>Cucujiformia</taxon>
        <taxon>Chrysomeloidea</taxon>
        <taxon>Chrysomelidae</taxon>
        <taxon>Bruchinae</taxon>
        <taxon>Bruchini</taxon>
        <taxon>Acanthoscelides</taxon>
    </lineage>
</organism>
<evidence type="ECO:0000256" key="2">
    <source>
        <dbReference type="ARBA" id="ARBA00022434"/>
    </source>
</evidence>
<comment type="function">
    <text evidence="6">Stores iron in a soluble, non-toxic, readily available form. Important for iron homeostasis. Iron is taken up in the ferrous form and deposited as ferric hydroxides after oxidation.</text>
</comment>
<dbReference type="GO" id="GO:0006826">
    <property type="term" value="P:iron ion transport"/>
    <property type="evidence" value="ECO:0007669"/>
    <property type="project" value="InterPro"/>
</dbReference>